<gene>
    <name evidence="6" type="ORF">KUM34_028175</name>
</gene>
<keyword evidence="1" id="KW-0285">Flavoprotein</keyword>
<evidence type="ECO:0000256" key="1">
    <source>
        <dbReference type="ARBA" id="ARBA00022630"/>
    </source>
</evidence>
<reference evidence="6 7" key="1">
    <citation type="journal article" date="2021" name="Front. Microbiol.">
        <title>Bacterial Transformation of Aromatic Monomers in Softwood Black Liquor.</title>
        <authorList>
            <person name="Navas L.E."/>
            <person name="Dexter G."/>
            <person name="Liu J."/>
            <person name="Levy-Booth D."/>
            <person name="Cho M."/>
            <person name="Jang S.K."/>
            <person name="Mansfield S.D."/>
            <person name="Renneckar S."/>
            <person name="Mohn W.W."/>
            <person name="Eltis L.D."/>
        </authorList>
    </citation>
    <scope>NUCLEOTIDE SEQUENCE [LARGE SCALE GENOMIC DNA]</scope>
    <source>
        <strain evidence="6 7">GD02</strain>
    </source>
</reference>
<dbReference type="PANTHER" id="PTHR43098:SF5">
    <property type="entry name" value="DUAL-FUNCTIONAL MONOOXYGENASE_METHYLTRANSFERASE PSOF"/>
    <property type="match status" value="1"/>
</dbReference>
<keyword evidence="4" id="KW-0560">Oxidoreductase</keyword>
<dbReference type="Proteomes" id="UP001162740">
    <property type="component" value="Plasmid pGD02.2.1"/>
</dbReference>
<evidence type="ECO:0000313" key="6">
    <source>
        <dbReference type="EMBL" id="UZF48232.1"/>
    </source>
</evidence>
<evidence type="ECO:0000256" key="4">
    <source>
        <dbReference type="ARBA" id="ARBA00023002"/>
    </source>
</evidence>
<proteinExistence type="predicted"/>
<keyword evidence="2" id="KW-0274">FAD</keyword>
<dbReference type="Gene3D" id="3.50.50.60">
    <property type="entry name" value="FAD/NAD(P)-binding domain"/>
    <property type="match status" value="2"/>
</dbReference>
<accession>A0AA47AG84</accession>
<dbReference type="RefSeq" id="WP_229583280.1">
    <property type="nucleotide sequence ID" value="NZ_CP083975.1"/>
</dbReference>
<dbReference type="AlphaFoldDB" id="A0AA47AG84"/>
<evidence type="ECO:0000256" key="3">
    <source>
        <dbReference type="ARBA" id="ARBA00022857"/>
    </source>
</evidence>
<keyword evidence="6" id="KW-0614">Plasmid</keyword>
<protein>
    <submittedName>
        <fullName evidence="6">NAD(P)/FAD-dependent oxidoreductase</fullName>
    </submittedName>
</protein>
<dbReference type="SUPFAM" id="SSF51905">
    <property type="entry name" value="FAD/NAD(P)-binding domain"/>
    <property type="match status" value="2"/>
</dbReference>
<dbReference type="EMBL" id="CP083975">
    <property type="protein sequence ID" value="UZF48232.1"/>
    <property type="molecule type" value="Genomic_DNA"/>
</dbReference>
<dbReference type="PANTHER" id="PTHR43098">
    <property type="entry name" value="L-ORNITHINE N(5)-MONOOXYGENASE-RELATED"/>
    <property type="match status" value="1"/>
</dbReference>
<dbReference type="InterPro" id="IPR036188">
    <property type="entry name" value="FAD/NAD-bd_sf"/>
</dbReference>
<dbReference type="InterPro" id="IPR050775">
    <property type="entry name" value="FAD-binding_Monooxygenases"/>
</dbReference>
<name>A0AA47AG84_RHORH</name>
<keyword evidence="3" id="KW-0521">NADP</keyword>
<organism evidence="6 7">
    <name type="scientific">Rhodococcus rhodochrous</name>
    <dbReference type="NCBI Taxonomy" id="1829"/>
    <lineage>
        <taxon>Bacteria</taxon>
        <taxon>Bacillati</taxon>
        <taxon>Actinomycetota</taxon>
        <taxon>Actinomycetes</taxon>
        <taxon>Mycobacteriales</taxon>
        <taxon>Nocardiaceae</taxon>
        <taxon>Rhodococcus</taxon>
    </lineage>
</organism>
<dbReference type="GO" id="GO:0016709">
    <property type="term" value="F:oxidoreductase activity, acting on paired donors, with incorporation or reduction of molecular oxygen, NAD(P)H as one donor, and incorporation of one atom of oxygen"/>
    <property type="evidence" value="ECO:0007669"/>
    <property type="project" value="UniProtKB-ARBA"/>
</dbReference>
<evidence type="ECO:0000256" key="5">
    <source>
        <dbReference type="SAM" id="MobiDB-lite"/>
    </source>
</evidence>
<sequence length="557" mass="62382">MMHEPELDVLIIGAGFGGIRMLHEARRRGLSARVLEAGDDVGGAWHWNRYPGARTDSESWVYCFAFDKDLQDDWDWPERYPSQPQVQAYLKHVVERFDMHRDIELNTRVEAAVFDEDRDLWTVTTESGQRIVCRTLVSATGPLSAPQEPPYPGLADFQGEWYLTARWPHEPVDFAGKRVAVIGTGASGIQVIPLVAAVAERLTVFQRTANYAIPARNYVLDDLQRQSIKSRYNEIWEQVSRQAMGMAMNPANRVFSDVTPEQRQRLLEAAWEEGGFRFFLETFDDVFVDPESNEAISEFIRNKIRTIVKDPATAELLCPKPDHPFGAKRPPLGNFYYETFNRDNVDLVDVSSNAIDDVTETGIRLMDGTEYELDMIIFATGFDALTGALTRIDIRGRGGRSLAEKWQDGPRTHLAMAVDEFPNFFMVAGPQIPFANAPAMIEPAATTIGAAISQLRDKNQTRVEVVPEAVEEYNNLLHAFYNATIFPAGAKLRAWWLGTNVEGKTLGVAMNFGGFPTWAESVKAEAAEGFEHYRFSTNPDAQPSQAAAEVKTGADMT</sequence>
<evidence type="ECO:0000313" key="7">
    <source>
        <dbReference type="Proteomes" id="UP001162740"/>
    </source>
</evidence>
<dbReference type="PRINTS" id="PR00411">
    <property type="entry name" value="PNDRDTASEI"/>
</dbReference>
<geneLocation type="plasmid" evidence="6 7">
    <name>pGD02.2.1</name>
</geneLocation>
<evidence type="ECO:0000256" key="2">
    <source>
        <dbReference type="ARBA" id="ARBA00022827"/>
    </source>
</evidence>
<feature type="region of interest" description="Disordered" evidence="5">
    <location>
        <begin position="538"/>
        <end position="557"/>
    </location>
</feature>
<dbReference type="Pfam" id="PF13738">
    <property type="entry name" value="Pyr_redox_3"/>
    <property type="match status" value="1"/>
</dbReference>